<dbReference type="Proteomes" id="UP000001805">
    <property type="component" value="Chromosome 4, Linkage Group IV"/>
</dbReference>
<feature type="compositionally biased region" description="Basic and acidic residues" evidence="1">
    <location>
        <begin position="122"/>
        <end position="137"/>
    </location>
</feature>
<feature type="region of interest" description="Disordered" evidence="1">
    <location>
        <begin position="84"/>
        <end position="145"/>
    </location>
</feature>
<proteinExistence type="predicted"/>
<dbReference type="EMBL" id="CM002239">
    <property type="protein sequence ID" value="ESA42822.1"/>
    <property type="molecule type" value="Genomic_DNA"/>
</dbReference>
<dbReference type="VEuPathDB" id="FungiDB:NCU16767"/>
<sequence>MSTQMNAGIPLSHAPDGVGYKLLELPPELVELLESENPPTLTLHPSPTAALLKTTINGLPKTYSLRQKNTSNGLILLSPFTTITTTQTARPQPQSQSRPDNKQTTTTTTTEPGDEMDIEQEQEQRQQQEEREDEKGMEIPIPGLRTLSTLHETIELVPEAEGASAPAVKARGKWHEKFARGR</sequence>
<protein>
    <recommendedName>
        <fullName evidence="4">Sister chromatid cohesion protein dcc1</fullName>
    </recommendedName>
</protein>
<dbReference type="RefSeq" id="XP_011394377.1">
    <property type="nucleotide sequence ID" value="XM_011396075.1"/>
</dbReference>
<dbReference type="STRING" id="367110.V5IMA9"/>
<feature type="compositionally biased region" description="Low complexity" evidence="1">
    <location>
        <begin position="84"/>
        <end position="110"/>
    </location>
</feature>
<gene>
    <name evidence="2" type="ORF">NCU16767</name>
</gene>
<dbReference type="OrthoDB" id="5199543at2759"/>
<organism evidence="2 3">
    <name type="scientific">Neurospora crassa (strain ATCC 24698 / 74-OR23-1A / CBS 708.71 / DSM 1257 / FGSC 987)</name>
    <dbReference type="NCBI Taxonomy" id="367110"/>
    <lineage>
        <taxon>Eukaryota</taxon>
        <taxon>Fungi</taxon>
        <taxon>Dikarya</taxon>
        <taxon>Ascomycota</taxon>
        <taxon>Pezizomycotina</taxon>
        <taxon>Sordariomycetes</taxon>
        <taxon>Sordariomycetidae</taxon>
        <taxon>Sordariales</taxon>
        <taxon>Sordariaceae</taxon>
        <taxon>Neurospora</taxon>
    </lineage>
</organism>
<feature type="compositionally biased region" description="Basic and acidic residues" evidence="1">
    <location>
        <begin position="173"/>
        <end position="182"/>
    </location>
</feature>
<accession>V5IMA9</accession>
<dbReference type="GO" id="GO:0031390">
    <property type="term" value="C:Ctf18 RFC-like complex"/>
    <property type="evidence" value="ECO:0007669"/>
    <property type="project" value="InterPro"/>
</dbReference>
<name>V5IMA9_NEUCR</name>
<evidence type="ECO:0000313" key="3">
    <source>
        <dbReference type="Proteomes" id="UP000001805"/>
    </source>
</evidence>
<dbReference type="GeneID" id="23569644"/>
<reference evidence="2 3" key="1">
    <citation type="journal article" date="2003" name="Nature">
        <title>The genome sequence of the filamentous fungus Neurospora crassa.</title>
        <authorList>
            <person name="Galagan J.E."/>
            <person name="Calvo S.E."/>
            <person name="Borkovich K.A."/>
            <person name="Selker E.U."/>
            <person name="Read N.D."/>
            <person name="Jaffe D."/>
            <person name="FitzHugh W."/>
            <person name="Ma L.J."/>
            <person name="Smirnov S."/>
            <person name="Purcell S."/>
            <person name="Rehman B."/>
            <person name="Elkins T."/>
            <person name="Engels R."/>
            <person name="Wang S."/>
            <person name="Nielsen C.B."/>
            <person name="Butler J."/>
            <person name="Endrizzi M."/>
            <person name="Qui D."/>
            <person name="Ianakiev P."/>
            <person name="Bell-Pedersen D."/>
            <person name="Nelson M.A."/>
            <person name="Werner-Washburne M."/>
            <person name="Selitrennikoff C.P."/>
            <person name="Kinsey J.A."/>
            <person name="Braun E.L."/>
            <person name="Zelter A."/>
            <person name="Schulte U."/>
            <person name="Kothe G.O."/>
            <person name="Jedd G."/>
            <person name="Mewes W."/>
            <person name="Staben C."/>
            <person name="Marcotte E."/>
            <person name="Greenberg D."/>
            <person name="Roy A."/>
            <person name="Foley K."/>
            <person name="Naylor J."/>
            <person name="Stange-Thomann N."/>
            <person name="Barrett R."/>
            <person name="Gnerre S."/>
            <person name="Kamal M."/>
            <person name="Kamvysselis M."/>
            <person name="Mauceli E."/>
            <person name="Bielke C."/>
            <person name="Rudd S."/>
            <person name="Frishman D."/>
            <person name="Krystofova S."/>
            <person name="Rasmussen C."/>
            <person name="Metzenberg R.L."/>
            <person name="Perkins D.D."/>
            <person name="Kroken S."/>
            <person name="Cogoni C."/>
            <person name="Macino G."/>
            <person name="Catcheside D."/>
            <person name="Li W."/>
            <person name="Pratt R.J."/>
            <person name="Osmani S.A."/>
            <person name="DeSouza C.P."/>
            <person name="Glass L."/>
            <person name="Orbach M.J."/>
            <person name="Berglund J.A."/>
            <person name="Voelker R."/>
            <person name="Yarden O."/>
            <person name="Plamann M."/>
            <person name="Seiler S."/>
            <person name="Dunlap J."/>
            <person name="Radford A."/>
            <person name="Aramayo R."/>
            <person name="Natvig D.O."/>
            <person name="Alex L.A."/>
            <person name="Mannhaupt G."/>
            <person name="Ebbole D.J."/>
            <person name="Freitag M."/>
            <person name="Paulsen I."/>
            <person name="Sachs M.S."/>
            <person name="Lander E.S."/>
            <person name="Nusbaum C."/>
            <person name="Birren B."/>
        </authorList>
    </citation>
    <scope>NUCLEOTIDE SEQUENCE [LARGE SCALE GENOMIC DNA]</scope>
    <source>
        <strain evidence="3">ATCC 24698 / 74-OR23-1A / CBS 708.71 / DSM 1257 / FGSC 987</strain>
    </source>
</reference>
<feature type="compositionally biased region" description="Acidic residues" evidence="1">
    <location>
        <begin position="112"/>
        <end position="121"/>
    </location>
</feature>
<dbReference type="Pfam" id="PF09724">
    <property type="entry name" value="Dcc1"/>
    <property type="match status" value="1"/>
</dbReference>
<dbReference type="KEGG" id="ncr:NCU16767"/>
<evidence type="ECO:0008006" key="4">
    <source>
        <dbReference type="Google" id="ProtNLM"/>
    </source>
</evidence>
<dbReference type="InParanoid" id="V5IMA9"/>
<dbReference type="GO" id="GO:0007064">
    <property type="term" value="P:mitotic sister chromatid cohesion"/>
    <property type="evidence" value="ECO:0007669"/>
    <property type="project" value="InterPro"/>
</dbReference>
<dbReference type="AlphaFoldDB" id="V5IMA9"/>
<feature type="region of interest" description="Disordered" evidence="1">
    <location>
        <begin position="158"/>
        <end position="182"/>
    </location>
</feature>
<evidence type="ECO:0000256" key="1">
    <source>
        <dbReference type="SAM" id="MobiDB-lite"/>
    </source>
</evidence>
<keyword evidence="3" id="KW-1185">Reference proteome</keyword>
<evidence type="ECO:0000313" key="2">
    <source>
        <dbReference type="EMBL" id="ESA42822.1"/>
    </source>
</evidence>
<dbReference type="InterPro" id="IPR019128">
    <property type="entry name" value="Dcc1"/>
</dbReference>